<evidence type="ECO:0000313" key="1">
    <source>
        <dbReference type="EMBL" id="MFC6772403.1"/>
    </source>
</evidence>
<dbReference type="SUPFAM" id="SSF52096">
    <property type="entry name" value="ClpP/crotonase"/>
    <property type="match status" value="1"/>
</dbReference>
<dbReference type="Gene3D" id="3.90.226.10">
    <property type="entry name" value="2-enoyl-CoA Hydratase, Chain A, domain 1"/>
    <property type="match status" value="1"/>
</dbReference>
<dbReference type="InterPro" id="IPR029045">
    <property type="entry name" value="ClpP/crotonase-like_dom_sf"/>
</dbReference>
<comment type="caution">
    <text evidence="1">The sequence shown here is derived from an EMBL/GenBank/DDBJ whole genome shotgun (WGS) entry which is preliminary data.</text>
</comment>
<dbReference type="AlphaFoldDB" id="A0ABD5T593"/>
<dbReference type="EMBL" id="JBHSWT010000781">
    <property type="protein sequence ID" value="MFC6772403.1"/>
    <property type="molecule type" value="Genomic_DNA"/>
</dbReference>
<name>A0ABD5T593_9EURY</name>
<organism evidence="1 2">
    <name type="scientific">Halorubrum pallidum</name>
    <dbReference type="NCBI Taxonomy" id="1526114"/>
    <lineage>
        <taxon>Archaea</taxon>
        <taxon>Methanobacteriati</taxon>
        <taxon>Methanobacteriota</taxon>
        <taxon>Stenosarchaea group</taxon>
        <taxon>Halobacteria</taxon>
        <taxon>Halobacteriales</taxon>
        <taxon>Haloferacaceae</taxon>
        <taxon>Halorubrum</taxon>
    </lineage>
</organism>
<protein>
    <submittedName>
        <fullName evidence="1">Enoyl-CoA hydratase/isomerase family protein</fullName>
    </submittedName>
</protein>
<dbReference type="Proteomes" id="UP001596274">
    <property type="component" value="Unassembled WGS sequence"/>
</dbReference>
<evidence type="ECO:0000313" key="2">
    <source>
        <dbReference type="Proteomes" id="UP001596274"/>
    </source>
</evidence>
<keyword evidence="2" id="KW-1185">Reference proteome</keyword>
<proteinExistence type="predicted"/>
<reference evidence="1 2" key="1">
    <citation type="journal article" date="2019" name="Int. J. Syst. Evol. Microbiol.">
        <title>The Global Catalogue of Microorganisms (GCM) 10K type strain sequencing project: providing services to taxonomists for standard genome sequencing and annotation.</title>
        <authorList>
            <consortium name="The Broad Institute Genomics Platform"/>
            <consortium name="The Broad Institute Genome Sequencing Center for Infectious Disease"/>
            <person name="Wu L."/>
            <person name="Ma J."/>
        </authorList>
    </citation>
    <scope>NUCLEOTIDE SEQUENCE [LARGE SCALE GENOMIC DNA]</scope>
    <source>
        <strain evidence="1 2">PJ61</strain>
    </source>
</reference>
<sequence>MTWDTITLDIDDDVARITVDRPEQLNALTVDTLEAIEEGLTEAAAADARAVVLA</sequence>
<accession>A0ABD5T593</accession>
<gene>
    <name evidence="1" type="ORF">ACFQDD_12915</name>
</gene>
<feature type="non-terminal residue" evidence="1">
    <location>
        <position position="54"/>
    </location>
</feature>